<evidence type="ECO:0000313" key="2">
    <source>
        <dbReference type="EMBL" id="PLW83101.1"/>
    </source>
</evidence>
<evidence type="ECO:0000313" key="3">
    <source>
        <dbReference type="Proteomes" id="UP000234845"/>
    </source>
</evidence>
<sequence>MKLSPVFGLSFAAILLCPLPLAAENKQLLWGDTHLHTTYSSDAFANNNLLAEPDTAYRYAIGEPVIHPYHRARVQIETPLDFLVVSDHAEYLGLIRHLYYNGAGDAELGLVDGLKVRFVSWLLQRRIAQGRARELFISVLPEPGEPREAVNEILGSSWLAPMPEVEIDIWNRITEAADRYNRPGEFTAMIGWEWSSIPGGGNLHRVVVTDTNAATAQQFQPFGLDDSPYPEDLWRWLEDTSSALDADFVAIPHNSNISKGAMFDTLTLRGEPFSEEYLQLRRQWEPIAEITQIKGDSETHPDLSPNDPFADFETYPFYIQREAGTYRARAGDYLRPALLRGLEMAKELGTNPFELGFIGSTDSHTSLSSAEEGNFHGKLATDSIPENKTNRWAENAGPSGWAMSASGLAAVWAQENTREAILAAFRRREVYATTGPRIGVQFFAGWGYATEDLQSGDLYQRATQSGVPMGGNLRAVEGQGPLTIIVQATRDPAGANLDRIQIVKGWLDSAGKAQEKVYDVAWSDGREPGADGSLPPVGNTVNLATGTWSDDIGAAQLLVAWQDPDFDPAQPAFYYSRVLQVPTPRHSLLDARALGLESAPGFPDTIQERAYTSPVWYQPVGSGLAL</sequence>
<dbReference type="Pfam" id="PF12228">
    <property type="entry name" value="DUF3604"/>
    <property type="match status" value="1"/>
</dbReference>
<name>A0A2N5Y3W9_9GAMM</name>
<dbReference type="Proteomes" id="UP000234845">
    <property type="component" value="Unassembled WGS sequence"/>
</dbReference>
<dbReference type="Gene3D" id="3.20.20.140">
    <property type="entry name" value="Metal-dependent hydrolases"/>
    <property type="match status" value="1"/>
</dbReference>
<dbReference type="RefSeq" id="WP_101520702.1">
    <property type="nucleotide sequence ID" value="NZ_PKLZ01000003.1"/>
</dbReference>
<organism evidence="2 3">
    <name type="scientific">Kineobactrum sediminis</name>
    <dbReference type="NCBI Taxonomy" id="1905677"/>
    <lineage>
        <taxon>Bacteria</taxon>
        <taxon>Pseudomonadati</taxon>
        <taxon>Pseudomonadota</taxon>
        <taxon>Gammaproteobacteria</taxon>
        <taxon>Cellvibrionales</taxon>
        <taxon>Halieaceae</taxon>
        <taxon>Kineobactrum</taxon>
    </lineage>
</organism>
<proteinExistence type="predicted"/>
<keyword evidence="3" id="KW-1185">Reference proteome</keyword>
<evidence type="ECO:0008006" key="4">
    <source>
        <dbReference type="Google" id="ProtNLM"/>
    </source>
</evidence>
<evidence type="ECO:0000256" key="1">
    <source>
        <dbReference type="SAM" id="SignalP"/>
    </source>
</evidence>
<accession>A0A2N5Y3W9</accession>
<gene>
    <name evidence="2" type="ORF">CWI75_06685</name>
</gene>
<dbReference type="InterPro" id="IPR022028">
    <property type="entry name" value="DUF3604"/>
</dbReference>
<keyword evidence="1" id="KW-0732">Signal</keyword>
<dbReference type="OrthoDB" id="543560at2"/>
<dbReference type="EMBL" id="PKLZ01000003">
    <property type="protein sequence ID" value="PLW83101.1"/>
    <property type="molecule type" value="Genomic_DNA"/>
</dbReference>
<feature type="signal peptide" evidence="1">
    <location>
        <begin position="1"/>
        <end position="22"/>
    </location>
</feature>
<feature type="chain" id="PRO_5014646097" description="DUF3604 domain-containing protein" evidence="1">
    <location>
        <begin position="23"/>
        <end position="626"/>
    </location>
</feature>
<dbReference type="AlphaFoldDB" id="A0A2N5Y3W9"/>
<comment type="caution">
    <text evidence="2">The sequence shown here is derived from an EMBL/GenBank/DDBJ whole genome shotgun (WGS) entry which is preliminary data.</text>
</comment>
<protein>
    <recommendedName>
        <fullName evidence="4">DUF3604 domain-containing protein</fullName>
    </recommendedName>
</protein>
<reference evidence="3" key="1">
    <citation type="submission" date="2017-11" db="EMBL/GenBank/DDBJ databases">
        <title>The draft genome sequence of Chromatocurvus sp. F02.</title>
        <authorList>
            <person name="Du Z.-J."/>
            <person name="Chang Y.-Q."/>
        </authorList>
    </citation>
    <scope>NUCLEOTIDE SEQUENCE [LARGE SCALE GENOMIC DNA]</scope>
    <source>
        <strain evidence="3">F02</strain>
    </source>
</reference>